<name>A0ABX9DW48_9PSEU</name>
<evidence type="ECO:0000313" key="3">
    <source>
        <dbReference type="Proteomes" id="UP000248714"/>
    </source>
</evidence>
<dbReference type="RefSeq" id="WP_112231994.1">
    <property type="nucleotide sequence ID" value="NZ_QLTT01000014.1"/>
</dbReference>
<proteinExistence type="predicted"/>
<keyword evidence="3" id="KW-1185">Reference proteome</keyword>
<accession>A0ABX9DW48</accession>
<evidence type="ECO:0000313" key="2">
    <source>
        <dbReference type="EMBL" id="RAS59521.1"/>
    </source>
</evidence>
<reference evidence="2 3" key="1">
    <citation type="submission" date="2018-06" db="EMBL/GenBank/DDBJ databases">
        <title>Genomic Encyclopedia of Type Strains, Phase IV (KMG-IV): sequencing the most valuable type-strain genomes for metagenomic binning, comparative biology and taxonomic classification.</title>
        <authorList>
            <person name="Goeker M."/>
        </authorList>
    </citation>
    <scope>NUCLEOTIDE SEQUENCE [LARGE SCALE GENOMIC DNA]</scope>
    <source>
        <strain evidence="2 3">DSM 45479</strain>
    </source>
</reference>
<dbReference type="EMBL" id="QLTT01000014">
    <property type="protein sequence ID" value="RAS59521.1"/>
    <property type="molecule type" value="Genomic_DNA"/>
</dbReference>
<feature type="region of interest" description="Disordered" evidence="1">
    <location>
        <begin position="1"/>
        <end position="22"/>
    </location>
</feature>
<protein>
    <submittedName>
        <fullName evidence="2">Uncharacterized protein</fullName>
    </submittedName>
</protein>
<feature type="region of interest" description="Disordered" evidence="1">
    <location>
        <begin position="123"/>
        <end position="181"/>
    </location>
</feature>
<dbReference type="Proteomes" id="UP000248714">
    <property type="component" value="Unassembled WGS sequence"/>
</dbReference>
<gene>
    <name evidence="2" type="ORF">C8D87_114133</name>
</gene>
<sequence length="181" mass="19854">MAEPKQRVRRSTRVSRRLEELRKRNSAQLAEQRLKEERVDEALAMFVEADDRITAAEAERDRRIAPHERAIAALHEQFQRDSAVQDVVKGRAALAIHESDRTVEQVAELLGVPERRARHLITIGRKAAAEDQPAQQTPATTDGAEAAQPQETSTKSTPGAADGRSEATARDDGAAADAFSA</sequence>
<evidence type="ECO:0000256" key="1">
    <source>
        <dbReference type="SAM" id="MobiDB-lite"/>
    </source>
</evidence>
<organism evidence="2 3">
    <name type="scientific">Lentzea atacamensis</name>
    <dbReference type="NCBI Taxonomy" id="531938"/>
    <lineage>
        <taxon>Bacteria</taxon>
        <taxon>Bacillati</taxon>
        <taxon>Actinomycetota</taxon>
        <taxon>Actinomycetes</taxon>
        <taxon>Pseudonocardiales</taxon>
        <taxon>Pseudonocardiaceae</taxon>
        <taxon>Lentzea</taxon>
    </lineage>
</organism>
<feature type="compositionally biased region" description="Basic and acidic residues" evidence="1">
    <location>
        <begin position="163"/>
        <end position="173"/>
    </location>
</feature>
<comment type="caution">
    <text evidence="2">The sequence shown here is derived from an EMBL/GenBank/DDBJ whole genome shotgun (WGS) entry which is preliminary data.</text>
</comment>